<keyword evidence="3 4" id="KW-0067">ATP-binding</keyword>
<comment type="caution">
    <text evidence="5">The sequence shown here is derived from an EMBL/GenBank/DDBJ whole genome shotgun (WGS) entry which is preliminary data.</text>
</comment>
<dbReference type="NCBIfam" id="TIGR02727">
    <property type="entry name" value="MTHFS_bact"/>
    <property type="match status" value="1"/>
</dbReference>
<evidence type="ECO:0000313" key="6">
    <source>
        <dbReference type="Proteomes" id="UP001597237"/>
    </source>
</evidence>
<name>A0ABW4N128_9CAUL</name>
<evidence type="ECO:0000256" key="3">
    <source>
        <dbReference type="ARBA" id="ARBA00022840"/>
    </source>
</evidence>
<dbReference type="EC" id="6.3.3.2" evidence="4"/>
<evidence type="ECO:0000256" key="4">
    <source>
        <dbReference type="RuleBase" id="RU361279"/>
    </source>
</evidence>
<dbReference type="Pfam" id="PF01812">
    <property type="entry name" value="5-FTHF_cyc-lig"/>
    <property type="match status" value="1"/>
</dbReference>
<dbReference type="RefSeq" id="WP_377283013.1">
    <property type="nucleotide sequence ID" value="NZ_JBHRSI010000008.1"/>
</dbReference>
<organism evidence="5 6">
    <name type="scientific">Phenylobacterium terrae</name>
    <dbReference type="NCBI Taxonomy" id="2665495"/>
    <lineage>
        <taxon>Bacteria</taxon>
        <taxon>Pseudomonadati</taxon>
        <taxon>Pseudomonadota</taxon>
        <taxon>Alphaproteobacteria</taxon>
        <taxon>Caulobacterales</taxon>
        <taxon>Caulobacteraceae</taxon>
        <taxon>Phenylobacterium</taxon>
    </lineage>
</organism>
<dbReference type="EMBL" id="JBHUEY010000001">
    <property type="protein sequence ID" value="MFD1783795.1"/>
    <property type="molecule type" value="Genomic_DNA"/>
</dbReference>
<keyword evidence="2 4" id="KW-0547">Nucleotide-binding</keyword>
<keyword evidence="4" id="KW-0460">Magnesium</keyword>
<comment type="cofactor">
    <cofactor evidence="4">
        <name>Mg(2+)</name>
        <dbReference type="ChEBI" id="CHEBI:18420"/>
    </cofactor>
</comment>
<keyword evidence="6" id="KW-1185">Reference proteome</keyword>
<dbReference type="Proteomes" id="UP001597237">
    <property type="component" value="Unassembled WGS sequence"/>
</dbReference>
<sequence length="189" mass="20624">MPGPSDKTELRRRMRAQRLRLARAWPDAAELAAGQLPAELLSRFAVVSGYHAMGTELDPRAVLRRFAEAGARLALPVAEDRDAPLVFRAWAPGDPQVPDAFGIPSPPHSAEHLAPDLVIAPLLAFDRHGHRLGQGAGHYDRTLANLRAAKPVFVLGLAYAGQEVEELPAEPHDERLDAILTETGYIEVR</sequence>
<comment type="catalytic activity">
    <reaction evidence="4">
        <text>(6S)-5-formyl-5,6,7,8-tetrahydrofolate + ATP = (6R)-5,10-methenyltetrahydrofolate + ADP + phosphate</text>
        <dbReference type="Rhea" id="RHEA:10488"/>
        <dbReference type="ChEBI" id="CHEBI:30616"/>
        <dbReference type="ChEBI" id="CHEBI:43474"/>
        <dbReference type="ChEBI" id="CHEBI:57455"/>
        <dbReference type="ChEBI" id="CHEBI:57457"/>
        <dbReference type="ChEBI" id="CHEBI:456216"/>
        <dbReference type="EC" id="6.3.3.2"/>
    </reaction>
</comment>
<reference evidence="6" key="1">
    <citation type="journal article" date="2019" name="Int. J. Syst. Evol. Microbiol.">
        <title>The Global Catalogue of Microorganisms (GCM) 10K type strain sequencing project: providing services to taxonomists for standard genome sequencing and annotation.</title>
        <authorList>
            <consortium name="The Broad Institute Genomics Platform"/>
            <consortium name="The Broad Institute Genome Sequencing Center for Infectious Disease"/>
            <person name="Wu L."/>
            <person name="Ma J."/>
        </authorList>
    </citation>
    <scope>NUCLEOTIDE SEQUENCE [LARGE SCALE GENOMIC DNA]</scope>
    <source>
        <strain evidence="6">DFY28</strain>
    </source>
</reference>
<dbReference type="InterPro" id="IPR037171">
    <property type="entry name" value="NagB/RpiA_transferase-like"/>
</dbReference>
<dbReference type="InterPro" id="IPR002698">
    <property type="entry name" value="FTHF_cligase"/>
</dbReference>
<accession>A0ABW4N128</accession>
<protein>
    <recommendedName>
        <fullName evidence="4">5-formyltetrahydrofolate cyclo-ligase</fullName>
        <ecNumber evidence="4">6.3.3.2</ecNumber>
    </recommendedName>
</protein>
<dbReference type="SUPFAM" id="SSF100950">
    <property type="entry name" value="NagB/RpiA/CoA transferase-like"/>
    <property type="match status" value="1"/>
</dbReference>
<dbReference type="GO" id="GO:0030272">
    <property type="term" value="F:5-formyltetrahydrofolate cyclo-ligase activity"/>
    <property type="evidence" value="ECO:0007669"/>
    <property type="project" value="UniProtKB-EC"/>
</dbReference>
<dbReference type="PANTHER" id="PTHR23407:SF1">
    <property type="entry name" value="5-FORMYLTETRAHYDROFOLATE CYCLO-LIGASE"/>
    <property type="match status" value="1"/>
</dbReference>
<evidence type="ECO:0000256" key="1">
    <source>
        <dbReference type="ARBA" id="ARBA00010638"/>
    </source>
</evidence>
<evidence type="ECO:0000313" key="5">
    <source>
        <dbReference type="EMBL" id="MFD1783795.1"/>
    </source>
</evidence>
<dbReference type="InterPro" id="IPR024185">
    <property type="entry name" value="FTHF_cligase-like_sf"/>
</dbReference>
<evidence type="ECO:0000256" key="2">
    <source>
        <dbReference type="ARBA" id="ARBA00022741"/>
    </source>
</evidence>
<dbReference type="PANTHER" id="PTHR23407">
    <property type="entry name" value="ATPASE INHIBITOR/5-FORMYLTETRAHYDROFOLATE CYCLO-LIGASE"/>
    <property type="match status" value="1"/>
</dbReference>
<gene>
    <name evidence="5" type="ORF">ACFSC0_10355</name>
</gene>
<dbReference type="Gene3D" id="3.40.50.10420">
    <property type="entry name" value="NagB/RpiA/CoA transferase-like"/>
    <property type="match status" value="1"/>
</dbReference>
<proteinExistence type="inferred from homology"/>
<dbReference type="PIRSF" id="PIRSF006806">
    <property type="entry name" value="FTHF_cligase"/>
    <property type="match status" value="1"/>
</dbReference>
<keyword evidence="4" id="KW-0479">Metal-binding</keyword>
<keyword evidence="5" id="KW-0436">Ligase</keyword>
<comment type="similarity">
    <text evidence="1 4">Belongs to the 5-formyltetrahydrofolate cyclo-ligase family.</text>
</comment>